<dbReference type="Pfam" id="PF13855">
    <property type="entry name" value="LRR_8"/>
    <property type="match status" value="2"/>
</dbReference>
<evidence type="ECO:0000256" key="10">
    <source>
        <dbReference type="SAM" id="Phobius"/>
    </source>
</evidence>
<evidence type="ECO:0000256" key="9">
    <source>
        <dbReference type="ARBA" id="ARBA00023180"/>
    </source>
</evidence>
<feature type="transmembrane region" description="Helical" evidence="10">
    <location>
        <begin position="21"/>
        <end position="41"/>
    </location>
</feature>
<dbReference type="Gene3D" id="3.80.10.10">
    <property type="entry name" value="Ribonuclease Inhibitor"/>
    <property type="match status" value="2"/>
</dbReference>
<dbReference type="PANTHER" id="PTHR48057:SF7">
    <property type="entry name" value="LEUCINE-RICH REPEAT SERINE_THREONINE-PROTEIN KINASE 1"/>
    <property type="match status" value="1"/>
</dbReference>
<evidence type="ECO:0000256" key="4">
    <source>
        <dbReference type="ARBA" id="ARBA00022614"/>
    </source>
</evidence>
<keyword evidence="7 10" id="KW-1133">Transmembrane helix</keyword>
<organism evidence="11 12">
    <name type="scientific">Acer saccharum</name>
    <name type="common">Sugar maple</name>
    <dbReference type="NCBI Taxonomy" id="4024"/>
    <lineage>
        <taxon>Eukaryota</taxon>
        <taxon>Viridiplantae</taxon>
        <taxon>Streptophyta</taxon>
        <taxon>Embryophyta</taxon>
        <taxon>Tracheophyta</taxon>
        <taxon>Spermatophyta</taxon>
        <taxon>Magnoliopsida</taxon>
        <taxon>eudicotyledons</taxon>
        <taxon>Gunneridae</taxon>
        <taxon>Pentapetalae</taxon>
        <taxon>rosids</taxon>
        <taxon>malvids</taxon>
        <taxon>Sapindales</taxon>
        <taxon>Sapindaceae</taxon>
        <taxon>Hippocastanoideae</taxon>
        <taxon>Acereae</taxon>
        <taxon>Acer</taxon>
    </lineage>
</organism>
<dbReference type="GO" id="GO:0005886">
    <property type="term" value="C:plasma membrane"/>
    <property type="evidence" value="ECO:0007669"/>
    <property type="project" value="UniProtKB-SubCell"/>
</dbReference>
<comment type="caution">
    <text evidence="11">The sequence shown here is derived from an EMBL/GenBank/DDBJ whole genome shotgun (WGS) entry which is preliminary data.</text>
</comment>
<dbReference type="EMBL" id="JAUESC010000003">
    <property type="protein sequence ID" value="KAK0599150.1"/>
    <property type="molecule type" value="Genomic_DNA"/>
</dbReference>
<keyword evidence="6" id="KW-0677">Repeat</keyword>
<evidence type="ECO:0000256" key="2">
    <source>
        <dbReference type="ARBA" id="ARBA00009592"/>
    </source>
</evidence>
<dbReference type="InterPro" id="IPR032675">
    <property type="entry name" value="LRR_dom_sf"/>
</dbReference>
<gene>
    <name evidence="11" type="ORF">LWI29_002770</name>
</gene>
<dbReference type="InterPro" id="IPR052595">
    <property type="entry name" value="LRRC69/RLP"/>
</dbReference>
<evidence type="ECO:0000256" key="7">
    <source>
        <dbReference type="ARBA" id="ARBA00022989"/>
    </source>
</evidence>
<evidence type="ECO:0000256" key="5">
    <source>
        <dbReference type="ARBA" id="ARBA00022692"/>
    </source>
</evidence>
<name>A0AA39SYX5_ACESA</name>
<accession>A0AA39SYX5</accession>
<evidence type="ECO:0000313" key="12">
    <source>
        <dbReference type="Proteomes" id="UP001168877"/>
    </source>
</evidence>
<evidence type="ECO:0000256" key="6">
    <source>
        <dbReference type="ARBA" id="ARBA00022737"/>
    </source>
</evidence>
<evidence type="ECO:0000256" key="1">
    <source>
        <dbReference type="ARBA" id="ARBA00004236"/>
    </source>
</evidence>
<evidence type="ECO:0000256" key="3">
    <source>
        <dbReference type="ARBA" id="ARBA00022475"/>
    </source>
</evidence>
<dbReference type="SUPFAM" id="SSF52058">
    <property type="entry name" value="L domain-like"/>
    <property type="match status" value="1"/>
</dbReference>
<protein>
    <submittedName>
        <fullName evidence="11">Uncharacterized protein</fullName>
    </submittedName>
</protein>
<dbReference type="AlphaFoldDB" id="A0AA39SYX5"/>
<reference evidence="11" key="2">
    <citation type="submission" date="2023-06" db="EMBL/GenBank/DDBJ databases">
        <authorList>
            <person name="Swenson N.G."/>
            <person name="Wegrzyn J.L."/>
            <person name="Mcevoy S.L."/>
        </authorList>
    </citation>
    <scope>NUCLEOTIDE SEQUENCE</scope>
    <source>
        <strain evidence="11">NS2018</strain>
        <tissue evidence="11">Leaf</tissue>
    </source>
</reference>
<keyword evidence="12" id="KW-1185">Reference proteome</keyword>
<keyword evidence="8 10" id="KW-0472">Membrane</keyword>
<dbReference type="InterPro" id="IPR001611">
    <property type="entry name" value="Leu-rich_rpt"/>
</dbReference>
<reference evidence="11" key="1">
    <citation type="journal article" date="2022" name="Plant J.">
        <title>Strategies of tolerance reflected in two North American maple genomes.</title>
        <authorList>
            <person name="McEvoy S.L."/>
            <person name="Sezen U.U."/>
            <person name="Trouern-Trend A."/>
            <person name="McMahon S.M."/>
            <person name="Schaberg P.G."/>
            <person name="Yang J."/>
            <person name="Wegrzyn J.L."/>
            <person name="Swenson N.G."/>
        </authorList>
    </citation>
    <scope>NUCLEOTIDE SEQUENCE</scope>
    <source>
        <strain evidence="11">NS2018</strain>
    </source>
</reference>
<comment type="subcellular location">
    <subcellularLocation>
        <location evidence="1">Cell membrane</location>
    </subcellularLocation>
</comment>
<dbReference type="PROSITE" id="PS51450">
    <property type="entry name" value="LRR"/>
    <property type="match status" value="1"/>
</dbReference>
<keyword evidence="4" id="KW-0433">Leucine-rich repeat</keyword>
<sequence>MDSCEESVDGEQQRRRPAVTATAMATTISLFPSLSFFFFTFDRFTEMVSTLTCELPNVFGNLTNLEFFIANSNFFSGPLPLSLALCSKLSVLDLRNNSLTGSIDLNFTGLPSLGMLVLASNRFSGPLPNSLADCHQSKILSLDKNNFTGQLPENFAKLQSLLFLSSSNNSFVDLSRALSVLQQCKNLTTLIFAMNFIGEEIPKNVSGFESLMVLGIGYCGLKGHIPVWLSSCKKLHVLDLSWNHLDGRIPPWIGSMENLFYLDLSNNSLTGEIPTNLTELKSLISTNCCSSNLTSAAGIPLFVKRSQSSNGLQYKQASSFPPSISLSNNMINGTIPPEVGRWKQLHVLDLSRNNISWRDHAQFHFGDAELGIFRLVIQ</sequence>
<dbReference type="FunFam" id="3.80.10.10:FF:000213">
    <property type="entry name" value="Tyrosine-sulfated glycopeptide receptor 1"/>
    <property type="match status" value="1"/>
</dbReference>
<keyword evidence="5 10" id="KW-0812">Transmembrane</keyword>
<evidence type="ECO:0000313" key="11">
    <source>
        <dbReference type="EMBL" id="KAK0599150.1"/>
    </source>
</evidence>
<dbReference type="PANTHER" id="PTHR48057">
    <property type="entry name" value="LEUCINE-RICH REPEAT SERINE/THREONINE-PROTEIN KINASE 1"/>
    <property type="match status" value="1"/>
</dbReference>
<dbReference type="Proteomes" id="UP001168877">
    <property type="component" value="Unassembled WGS sequence"/>
</dbReference>
<comment type="similarity">
    <text evidence="2">Belongs to the RLP family.</text>
</comment>
<proteinExistence type="inferred from homology"/>
<keyword evidence="9" id="KW-0325">Glycoprotein</keyword>
<evidence type="ECO:0000256" key="8">
    <source>
        <dbReference type="ARBA" id="ARBA00023136"/>
    </source>
</evidence>
<keyword evidence="3" id="KW-1003">Cell membrane</keyword>